<reference evidence="4" key="1">
    <citation type="submission" date="2008-02" db="EMBL/GenBank/DDBJ databases">
        <title>Complete sequence of Psuedomonas putida W619.</title>
        <authorList>
            <consortium name="US DOE Joint Genome Institute"/>
            <person name="Copeland A."/>
            <person name="Lucas S."/>
            <person name="Lapidus A."/>
            <person name="Barry K."/>
            <person name="Detter J.C."/>
            <person name="Glavina del Rio T."/>
            <person name="Dalin E."/>
            <person name="Tice H."/>
            <person name="Pitluck S."/>
            <person name="Chain P."/>
            <person name="Malfatti S."/>
            <person name="Shin M."/>
            <person name="Vergez L."/>
            <person name="Schmutz J."/>
            <person name="Larimer F."/>
            <person name="Land M."/>
            <person name="Hauser L."/>
            <person name="Kyrpides N."/>
            <person name="Kim E."/>
            <person name="Taghavi S."/>
            <person name="Vangronsveld D."/>
            <person name="van der Lelie D."/>
            <person name="Richardson P."/>
        </authorList>
    </citation>
    <scope>NUCLEOTIDE SEQUENCE</scope>
    <source>
        <strain evidence="4">W619</strain>
    </source>
</reference>
<feature type="domain" description="N-acetyltransferase" evidence="3">
    <location>
        <begin position="6"/>
        <end position="156"/>
    </location>
</feature>
<gene>
    <name evidence="4" type="ordered locus">PputW619_0673</name>
</gene>
<organism evidence="4">
    <name type="scientific">Pseudomonas putida (strain W619)</name>
    <dbReference type="NCBI Taxonomy" id="390235"/>
    <lineage>
        <taxon>Bacteria</taxon>
        <taxon>Pseudomonadati</taxon>
        <taxon>Pseudomonadota</taxon>
        <taxon>Gammaproteobacteria</taxon>
        <taxon>Pseudomonadales</taxon>
        <taxon>Pseudomonadaceae</taxon>
        <taxon>Pseudomonas</taxon>
    </lineage>
</organism>
<evidence type="ECO:0000256" key="2">
    <source>
        <dbReference type="ARBA" id="ARBA00023315"/>
    </source>
</evidence>
<dbReference type="GO" id="GO:0016747">
    <property type="term" value="F:acyltransferase activity, transferring groups other than amino-acyl groups"/>
    <property type="evidence" value="ECO:0007669"/>
    <property type="project" value="InterPro"/>
</dbReference>
<protein>
    <submittedName>
        <fullName evidence="4">GCN5-related N-acetyltransferase</fullName>
    </submittedName>
</protein>
<dbReference type="PANTHER" id="PTHR43877">
    <property type="entry name" value="AMINOALKYLPHOSPHONATE N-ACETYLTRANSFERASE-RELATED-RELATED"/>
    <property type="match status" value="1"/>
</dbReference>
<dbReference type="EMBL" id="CP000949">
    <property type="protein sequence ID" value="ACA71178.1"/>
    <property type="molecule type" value="Genomic_DNA"/>
</dbReference>
<name>B1J269_PSEPW</name>
<keyword evidence="1 4" id="KW-0808">Transferase</keyword>
<accession>B1J269</accession>
<evidence type="ECO:0000313" key="4">
    <source>
        <dbReference type="EMBL" id="ACA71178.1"/>
    </source>
</evidence>
<keyword evidence="2" id="KW-0012">Acyltransferase</keyword>
<dbReference type="KEGG" id="ppw:PputW619_0673"/>
<dbReference type="OrthoDB" id="5525374at2"/>
<dbReference type="HOGENOM" id="CLU_013985_22_0_6"/>
<dbReference type="CDD" id="cd04301">
    <property type="entry name" value="NAT_SF"/>
    <property type="match status" value="1"/>
</dbReference>
<dbReference type="eggNOG" id="COG0456">
    <property type="taxonomic scope" value="Bacteria"/>
</dbReference>
<dbReference type="InterPro" id="IPR050832">
    <property type="entry name" value="Bact_Acetyltransf"/>
</dbReference>
<proteinExistence type="predicted"/>
<dbReference type="PANTHER" id="PTHR43877:SF2">
    <property type="entry name" value="AMINOALKYLPHOSPHONATE N-ACETYLTRANSFERASE-RELATED"/>
    <property type="match status" value="1"/>
</dbReference>
<dbReference type="AlphaFoldDB" id="B1J269"/>
<dbReference type="Pfam" id="PF00583">
    <property type="entry name" value="Acetyltransf_1"/>
    <property type="match status" value="1"/>
</dbReference>
<dbReference type="STRING" id="390235.PputW619_0673"/>
<dbReference type="PROSITE" id="PS51186">
    <property type="entry name" value="GNAT"/>
    <property type="match status" value="1"/>
</dbReference>
<dbReference type="InterPro" id="IPR000182">
    <property type="entry name" value="GNAT_dom"/>
</dbReference>
<evidence type="ECO:0000259" key="3">
    <source>
        <dbReference type="PROSITE" id="PS51186"/>
    </source>
</evidence>
<sequence>MSTSEVLLRPVADADQVFLRALYGTTRAAEMAALAWDQATIEHFLDQQWRAQHLHYQAQYPDACFLIIETANERIGRASLQWADSHLQIIDMAILPAWQGQGIGSRLLRQWLAQADRQGLSAGLHVTSHSPAVRLYRRSGFAVVEDNGLYLKMHRS</sequence>
<dbReference type="Gene3D" id="3.40.630.30">
    <property type="match status" value="1"/>
</dbReference>
<dbReference type="InterPro" id="IPR016181">
    <property type="entry name" value="Acyl_CoA_acyltransferase"/>
</dbReference>
<evidence type="ECO:0000256" key="1">
    <source>
        <dbReference type="ARBA" id="ARBA00022679"/>
    </source>
</evidence>
<dbReference type="SUPFAM" id="SSF55729">
    <property type="entry name" value="Acyl-CoA N-acyltransferases (Nat)"/>
    <property type="match status" value="1"/>
</dbReference>